<reference evidence="6 7" key="1">
    <citation type="submission" date="2020-10" db="EMBL/GenBank/DDBJ databases">
        <title>Ramlibacter sp. HM2 16S ribosomal RNA gene Genome sequencing and assembly.</title>
        <authorList>
            <person name="Kang M."/>
        </authorList>
    </citation>
    <scope>NUCLEOTIDE SEQUENCE [LARGE SCALE GENOMIC DNA]</scope>
    <source>
        <strain evidence="6 7">HM2</strain>
    </source>
</reference>
<evidence type="ECO:0000313" key="7">
    <source>
        <dbReference type="Proteomes" id="UP000806285"/>
    </source>
</evidence>
<dbReference type="PANTHER" id="PTHR11785:SF512">
    <property type="entry name" value="SOBREMESA, ISOFORM B"/>
    <property type="match status" value="1"/>
</dbReference>
<evidence type="ECO:0000256" key="1">
    <source>
        <dbReference type="ARBA" id="ARBA00004141"/>
    </source>
</evidence>
<feature type="transmembrane region" description="Helical" evidence="5">
    <location>
        <begin position="173"/>
        <end position="195"/>
    </location>
</feature>
<keyword evidence="7" id="KW-1185">Reference proteome</keyword>
<accession>A0ABR9S573</accession>
<name>A0ABR9S573_9BURK</name>
<evidence type="ECO:0000256" key="4">
    <source>
        <dbReference type="ARBA" id="ARBA00023136"/>
    </source>
</evidence>
<keyword evidence="3 5" id="KW-1133">Transmembrane helix</keyword>
<organism evidence="6 7">
    <name type="scientific">Ramlibacter pallidus</name>
    <dbReference type="NCBI Taxonomy" id="2780087"/>
    <lineage>
        <taxon>Bacteria</taxon>
        <taxon>Pseudomonadati</taxon>
        <taxon>Pseudomonadota</taxon>
        <taxon>Betaproteobacteria</taxon>
        <taxon>Burkholderiales</taxon>
        <taxon>Comamonadaceae</taxon>
        <taxon>Ramlibacter</taxon>
    </lineage>
</organism>
<feature type="transmembrane region" description="Helical" evidence="5">
    <location>
        <begin position="376"/>
        <end position="396"/>
    </location>
</feature>
<feature type="transmembrane region" description="Helical" evidence="5">
    <location>
        <begin position="207"/>
        <end position="227"/>
    </location>
</feature>
<comment type="caution">
    <text evidence="6">The sequence shown here is derived from an EMBL/GenBank/DDBJ whole genome shotgun (WGS) entry which is preliminary data.</text>
</comment>
<dbReference type="InterPro" id="IPR050598">
    <property type="entry name" value="AminoAcid_Transporter"/>
</dbReference>
<feature type="transmembrane region" description="Helical" evidence="5">
    <location>
        <begin position="105"/>
        <end position="130"/>
    </location>
</feature>
<evidence type="ECO:0000256" key="5">
    <source>
        <dbReference type="SAM" id="Phobius"/>
    </source>
</evidence>
<proteinExistence type="predicted"/>
<dbReference type="Pfam" id="PF13520">
    <property type="entry name" value="AA_permease_2"/>
    <property type="match status" value="1"/>
</dbReference>
<feature type="transmembrane region" description="Helical" evidence="5">
    <location>
        <begin position="408"/>
        <end position="427"/>
    </location>
</feature>
<protein>
    <submittedName>
        <fullName evidence="6">Amino acid permease</fullName>
    </submittedName>
</protein>
<dbReference type="Proteomes" id="UP000806285">
    <property type="component" value="Unassembled WGS sequence"/>
</dbReference>
<dbReference type="PANTHER" id="PTHR11785">
    <property type="entry name" value="AMINO ACID TRANSPORTER"/>
    <property type="match status" value="1"/>
</dbReference>
<sequence>MTQPSSPGSQVSATEVRARGPAGPAAVLGTGSAVMLIIGVVVGAGIFKAPSMVAGMTGSVEWMFGAWVLGGVISLIGALCYAELTTTWPHAGGDYHFLRRAYGPTVSFLFAWARFSVIATGSIALLAFVFGDYMQQVLPLGTWGPSLWAAIAVLALWGVNARGILAGTSTQSWLTTLEVGGLVLLVAAALWLLGASTPAAPVAAPPAATPSLGAFGLAMVFVLLTYGGWNEAAYISSEMRTQRDIVRALVWSILLITALYLLVNWAYLRGLGFAGMARSEAVAADLMRAAFGNTGDKLISVLVAVAAITSMNATMIVGARTHYAVGRDWPALRTLALWDGQRGTPVHGMRLQNVTALLLVALGAATGGGFRAMVEFTAPVFWLFFLLTGVALIVLRRREPDRERPFRVPLYPLLPLVFCATCAYMLWSSLSYVYSQSLGGFNAAWIGVAVLALGFVLLAVVRARSAAPAVSPAAL</sequence>
<dbReference type="InterPro" id="IPR002293">
    <property type="entry name" value="AA/rel_permease1"/>
</dbReference>
<keyword evidence="2 5" id="KW-0812">Transmembrane</keyword>
<feature type="transmembrane region" description="Helical" evidence="5">
    <location>
        <begin position="142"/>
        <end position="161"/>
    </location>
</feature>
<evidence type="ECO:0000313" key="6">
    <source>
        <dbReference type="EMBL" id="MBE7368663.1"/>
    </source>
</evidence>
<feature type="transmembrane region" description="Helical" evidence="5">
    <location>
        <begin position="25"/>
        <end position="47"/>
    </location>
</feature>
<comment type="subcellular location">
    <subcellularLocation>
        <location evidence="1">Membrane</location>
        <topology evidence="1">Multi-pass membrane protein</topology>
    </subcellularLocation>
</comment>
<evidence type="ECO:0000256" key="3">
    <source>
        <dbReference type="ARBA" id="ARBA00022989"/>
    </source>
</evidence>
<dbReference type="PIRSF" id="PIRSF006060">
    <property type="entry name" value="AA_transporter"/>
    <property type="match status" value="1"/>
</dbReference>
<evidence type="ECO:0000256" key="2">
    <source>
        <dbReference type="ARBA" id="ARBA00022692"/>
    </source>
</evidence>
<dbReference type="EMBL" id="JADDIV010000004">
    <property type="protein sequence ID" value="MBE7368663.1"/>
    <property type="molecule type" value="Genomic_DNA"/>
</dbReference>
<feature type="transmembrane region" description="Helical" evidence="5">
    <location>
        <begin position="351"/>
        <end position="370"/>
    </location>
</feature>
<feature type="transmembrane region" description="Helical" evidence="5">
    <location>
        <begin position="298"/>
        <end position="319"/>
    </location>
</feature>
<gene>
    <name evidence="6" type="ORF">IM787_13975</name>
</gene>
<keyword evidence="4 5" id="KW-0472">Membrane</keyword>
<dbReference type="Gene3D" id="1.20.1740.10">
    <property type="entry name" value="Amino acid/polyamine transporter I"/>
    <property type="match status" value="1"/>
</dbReference>
<feature type="transmembrane region" description="Helical" evidence="5">
    <location>
        <begin position="439"/>
        <end position="461"/>
    </location>
</feature>
<feature type="transmembrane region" description="Helical" evidence="5">
    <location>
        <begin position="62"/>
        <end position="84"/>
    </location>
</feature>
<feature type="transmembrane region" description="Helical" evidence="5">
    <location>
        <begin position="248"/>
        <end position="268"/>
    </location>
</feature>